<proteinExistence type="predicted"/>
<evidence type="ECO:0000313" key="1">
    <source>
        <dbReference type="EMBL" id="CAL1602542.1"/>
    </source>
</evidence>
<protein>
    <submittedName>
        <fullName evidence="1">Uncharacterized protein</fullName>
    </submittedName>
</protein>
<organism evidence="1 2">
    <name type="scientific">Knipowitschia caucasica</name>
    <name type="common">Caucasian dwarf goby</name>
    <name type="synonym">Pomatoschistus caucasicus</name>
    <dbReference type="NCBI Taxonomy" id="637954"/>
    <lineage>
        <taxon>Eukaryota</taxon>
        <taxon>Metazoa</taxon>
        <taxon>Chordata</taxon>
        <taxon>Craniata</taxon>
        <taxon>Vertebrata</taxon>
        <taxon>Euteleostomi</taxon>
        <taxon>Actinopterygii</taxon>
        <taxon>Neopterygii</taxon>
        <taxon>Teleostei</taxon>
        <taxon>Neoteleostei</taxon>
        <taxon>Acanthomorphata</taxon>
        <taxon>Gobiaria</taxon>
        <taxon>Gobiiformes</taxon>
        <taxon>Gobioidei</taxon>
        <taxon>Gobiidae</taxon>
        <taxon>Gobiinae</taxon>
        <taxon>Knipowitschia</taxon>
    </lineage>
</organism>
<dbReference type="EMBL" id="OZ035825">
    <property type="protein sequence ID" value="CAL1602542.1"/>
    <property type="molecule type" value="Genomic_DNA"/>
</dbReference>
<dbReference type="Proteomes" id="UP001497482">
    <property type="component" value="Chromosome 3"/>
</dbReference>
<accession>A0AAV2LQM9</accession>
<reference evidence="1 2" key="1">
    <citation type="submission" date="2024-04" db="EMBL/GenBank/DDBJ databases">
        <authorList>
            <person name="Waldvogel A.-M."/>
            <person name="Schoenle A."/>
        </authorList>
    </citation>
    <scope>NUCLEOTIDE SEQUENCE [LARGE SCALE GENOMIC DNA]</scope>
</reference>
<gene>
    <name evidence="1" type="ORF">KC01_LOCUS30300</name>
</gene>
<dbReference type="AlphaFoldDB" id="A0AAV2LQM9"/>
<evidence type="ECO:0000313" key="2">
    <source>
        <dbReference type="Proteomes" id="UP001497482"/>
    </source>
</evidence>
<sequence length="81" mass="9683">MPMREKPCASSPRFSADRTSMIRLRRRRRRWRMRRMRRKRRRCVHPCSVVPPAHTLSQTRSQTLGLGLEVSLLPRRSSRGE</sequence>
<name>A0AAV2LQM9_KNICA</name>
<keyword evidence="2" id="KW-1185">Reference proteome</keyword>